<accession>A0A327WR61</accession>
<dbReference type="PANTHER" id="PTHR43201">
    <property type="entry name" value="ACYL-COA SYNTHETASE"/>
    <property type="match status" value="1"/>
</dbReference>
<dbReference type="GO" id="GO:0031956">
    <property type="term" value="F:medium-chain fatty acid-CoA ligase activity"/>
    <property type="evidence" value="ECO:0007669"/>
    <property type="project" value="TreeGrafter"/>
</dbReference>
<evidence type="ECO:0000259" key="3">
    <source>
        <dbReference type="Pfam" id="PF00501"/>
    </source>
</evidence>
<comment type="caution">
    <text evidence="4">The sequence shown here is derived from an EMBL/GenBank/DDBJ whole genome shotgun (WGS) entry which is preliminary data.</text>
</comment>
<keyword evidence="2" id="KW-0436">Ligase</keyword>
<name>A0A327WR61_9GAMM</name>
<evidence type="ECO:0000313" key="4">
    <source>
        <dbReference type="EMBL" id="RAJ94881.1"/>
    </source>
</evidence>
<evidence type="ECO:0000256" key="2">
    <source>
        <dbReference type="ARBA" id="ARBA00022598"/>
    </source>
</evidence>
<dbReference type="Pfam" id="PF00501">
    <property type="entry name" value="AMP-binding"/>
    <property type="match status" value="1"/>
</dbReference>
<reference evidence="5 7" key="1">
    <citation type="journal article" date="2018" name="Front. Microbiol.">
        <title>Genome-Based Analysis Reveals the Taxonomy and Diversity of the Family Idiomarinaceae.</title>
        <authorList>
            <person name="Liu Y."/>
            <person name="Lai Q."/>
            <person name="Shao Z."/>
        </authorList>
    </citation>
    <scope>NUCLEOTIDE SEQUENCE [LARGE SCALE GENOMIC DNA]</scope>
    <source>
        <strain evidence="5 7">CF12-14</strain>
    </source>
</reference>
<sequence>MNIPGYVARNARKYPQQQAVVEPNARHTWAQLDQRVNQLANYLHDEHGIEAGHRVALFLPNNFAFIVSYFAVQRLGAVVVPISVRLATPQLQTILDDCGADLVITCEATGTAVQPLYEDDTSAIWLDNIDDLLNGLDSDSIDITIDNDDACTLVYTIDTNGEPRGVLFNHSALQVVGTMFAMEMSYTPQSRLLSLMPYSHAAALHYNLVAGTLVGCTHIVAPDFSPHTLFDLAENERATHFFGSADTYALSAQHPDIQTCDLKSVTHWIYAAGSLSAAHLEALQPAFKTGQWYGVFGLTESGPSGCILLPYEHAAKAGSLGKRAMFNTEVRVVNDEGDLAEISQPGELQITGEGIMLGYWQNPDATDDILTQDGWLKTGEIAVRDAEGYFWLNH</sequence>
<dbReference type="EMBL" id="PIPK01000013">
    <property type="protein sequence ID" value="RUO20518.1"/>
    <property type="molecule type" value="Genomic_DNA"/>
</dbReference>
<dbReference type="Gene3D" id="3.40.50.12780">
    <property type="entry name" value="N-terminal domain of ligase-like"/>
    <property type="match status" value="1"/>
</dbReference>
<dbReference type="InterPro" id="IPR042099">
    <property type="entry name" value="ANL_N_sf"/>
</dbReference>
<reference evidence="4 6" key="2">
    <citation type="submission" date="2018-06" db="EMBL/GenBank/DDBJ databases">
        <title>Genomic Encyclopedia of Type Strains, Phase III (KMG-III): the genomes of soil and plant-associated and newly described type strains.</title>
        <authorList>
            <person name="Whitman W."/>
        </authorList>
    </citation>
    <scope>NUCLEOTIDE SEQUENCE [LARGE SCALE GENOMIC DNA]</scope>
    <source>
        <strain evidence="4 6">CGMCC 1.15366</strain>
    </source>
</reference>
<comment type="similarity">
    <text evidence="1">Belongs to the ATP-dependent AMP-binding enzyme family.</text>
</comment>
<gene>
    <name evidence="4" type="ORF">B0I24_11335</name>
    <name evidence="5" type="ORF">CWE07_12180</name>
</gene>
<dbReference type="RefSeq" id="WP_111570137.1">
    <property type="nucleotide sequence ID" value="NZ_PIPK01000013.1"/>
</dbReference>
<feature type="domain" description="AMP-dependent synthetase/ligase" evidence="3">
    <location>
        <begin position="8"/>
        <end position="360"/>
    </location>
</feature>
<dbReference type="Proteomes" id="UP000287865">
    <property type="component" value="Unassembled WGS sequence"/>
</dbReference>
<dbReference type="EMBL" id="QLMD01000013">
    <property type="protein sequence ID" value="RAJ94881.1"/>
    <property type="molecule type" value="Genomic_DNA"/>
</dbReference>
<dbReference type="GO" id="GO:0006631">
    <property type="term" value="P:fatty acid metabolic process"/>
    <property type="evidence" value="ECO:0007669"/>
    <property type="project" value="TreeGrafter"/>
</dbReference>
<evidence type="ECO:0000313" key="5">
    <source>
        <dbReference type="EMBL" id="RUO20518.1"/>
    </source>
</evidence>
<dbReference type="SUPFAM" id="SSF56801">
    <property type="entry name" value="Acetyl-CoA synthetase-like"/>
    <property type="match status" value="1"/>
</dbReference>
<dbReference type="AlphaFoldDB" id="A0A327WR61"/>
<dbReference type="Proteomes" id="UP000249203">
    <property type="component" value="Unassembled WGS sequence"/>
</dbReference>
<dbReference type="OrthoDB" id="9803968at2"/>
<protein>
    <submittedName>
        <fullName evidence="5">Acyl-CoA synthetase</fullName>
    </submittedName>
    <submittedName>
        <fullName evidence="4">Feruloyl-CoA synthase</fullName>
    </submittedName>
</protein>
<dbReference type="PANTHER" id="PTHR43201:SF5">
    <property type="entry name" value="MEDIUM-CHAIN ACYL-COA LIGASE ACSF2, MITOCHONDRIAL"/>
    <property type="match status" value="1"/>
</dbReference>
<evidence type="ECO:0000313" key="7">
    <source>
        <dbReference type="Proteomes" id="UP000287865"/>
    </source>
</evidence>
<keyword evidence="7" id="KW-1185">Reference proteome</keyword>
<organism evidence="4 6">
    <name type="scientific">Aliidiomarina maris</name>
    <dbReference type="NCBI Taxonomy" id="531312"/>
    <lineage>
        <taxon>Bacteria</taxon>
        <taxon>Pseudomonadati</taxon>
        <taxon>Pseudomonadota</taxon>
        <taxon>Gammaproteobacteria</taxon>
        <taxon>Alteromonadales</taxon>
        <taxon>Idiomarinaceae</taxon>
        <taxon>Aliidiomarina</taxon>
    </lineage>
</organism>
<evidence type="ECO:0000256" key="1">
    <source>
        <dbReference type="ARBA" id="ARBA00006432"/>
    </source>
</evidence>
<dbReference type="InterPro" id="IPR000873">
    <property type="entry name" value="AMP-dep_synth/lig_dom"/>
</dbReference>
<proteinExistence type="inferred from homology"/>
<evidence type="ECO:0000313" key="6">
    <source>
        <dbReference type="Proteomes" id="UP000249203"/>
    </source>
</evidence>